<name>A0A2T2WI34_9FIRM</name>
<dbReference type="GO" id="GO:0005525">
    <property type="term" value="F:GTP binding"/>
    <property type="evidence" value="ECO:0007669"/>
    <property type="project" value="InterPro"/>
</dbReference>
<gene>
    <name evidence="2" type="ORF">C7B45_08935</name>
</gene>
<evidence type="ECO:0000313" key="3">
    <source>
        <dbReference type="Proteomes" id="UP000241848"/>
    </source>
</evidence>
<accession>A0A2T2WI34</accession>
<dbReference type="PANTHER" id="PTHR40072">
    <property type="entry name" value="MOLYBDOPTERIN-GUANINE DINUCLEOTIDE BIOSYNTHESIS ADAPTER PROTEIN-RELATED"/>
    <property type="match status" value="1"/>
</dbReference>
<protein>
    <recommendedName>
        <fullName evidence="1">Molybdopterin-guanine dinucleotide biosynthesis protein B (MobB) domain-containing protein</fullName>
    </recommendedName>
</protein>
<evidence type="ECO:0000259" key="1">
    <source>
        <dbReference type="Pfam" id="PF03205"/>
    </source>
</evidence>
<dbReference type="InterPro" id="IPR004435">
    <property type="entry name" value="MobB_dom"/>
</dbReference>
<feature type="domain" description="Molybdopterin-guanine dinucleotide biosynthesis protein B (MobB)" evidence="1">
    <location>
        <begin position="3"/>
        <end position="110"/>
    </location>
</feature>
<dbReference type="Gene3D" id="3.40.50.300">
    <property type="entry name" value="P-loop containing nucleotide triphosphate hydrolases"/>
    <property type="match status" value="1"/>
</dbReference>
<organism evidence="2 3">
    <name type="scientific">Sulfobacillus acidophilus</name>
    <dbReference type="NCBI Taxonomy" id="53633"/>
    <lineage>
        <taxon>Bacteria</taxon>
        <taxon>Bacillati</taxon>
        <taxon>Bacillota</taxon>
        <taxon>Clostridia</taxon>
        <taxon>Eubacteriales</taxon>
        <taxon>Clostridiales Family XVII. Incertae Sedis</taxon>
        <taxon>Sulfobacillus</taxon>
    </lineage>
</organism>
<dbReference type="EMBL" id="PXYV01000025">
    <property type="protein sequence ID" value="PSR21898.1"/>
    <property type="molecule type" value="Genomic_DNA"/>
</dbReference>
<proteinExistence type="predicted"/>
<comment type="caution">
    <text evidence="2">The sequence shown here is derived from an EMBL/GenBank/DDBJ whole genome shotgun (WGS) entry which is preliminary data.</text>
</comment>
<reference evidence="2 3" key="1">
    <citation type="journal article" date="2014" name="BMC Genomics">
        <title>Comparison of environmental and isolate Sulfobacillus genomes reveals diverse carbon, sulfur, nitrogen, and hydrogen metabolisms.</title>
        <authorList>
            <person name="Justice N.B."/>
            <person name="Norman A."/>
            <person name="Brown C.T."/>
            <person name="Singh A."/>
            <person name="Thomas B.C."/>
            <person name="Banfield J.F."/>
        </authorList>
    </citation>
    <scope>NUCLEOTIDE SEQUENCE [LARGE SCALE GENOMIC DNA]</scope>
    <source>
        <strain evidence="2">AMDSBA3</strain>
    </source>
</reference>
<dbReference type="Proteomes" id="UP000241848">
    <property type="component" value="Unassembled WGS sequence"/>
</dbReference>
<evidence type="ECO:0000313" key="2">
    <source>
        <dbReference type="EMBL" id="PSR21898.1"/>
    </source>
</evidence>
<dbReference type="AlphaFoldDB" id="A0A2T2WI34"/>
<dbReference type="InterPro" id="IPR052539">
    <property type="entry name" value="MGD_biosynthesis_adapter"/>
</dbReference>
<dbReference type="Pfam" id="PF03205">
    <property type="entry name" value="MobB"/>
    <property type="match status" value="1"/>
</dbReference>
<dbReference type="SUPFAM" id="SSF52540">
    <property type="entry name" value="P-loop containing nucleoside triphosphate hydrolases"/>
    <property type="match status" value="1"/>
</dbReference>
<dbReference type="PANTHER" id="PTHR40072:SF1">
    <property type="entry name" value="MOLYBDOPTERIN-GUANINE DINUCLEOTIDE BIOSYNTHESIS ADAPTER PROTEIN"/>
    <property type="match status" value="1"/>
</dbReference>
<dbReference type="GO" id="GO:0006777">
    <property type="term" value="P:Mo-molybdopterin cofactor biosynthetic process"/>
    <property type="evidence" value="ECO:0007669"/>
    <property type="project" value="InterPro"/>
</dbReference>
<sequence>MRVLHIAGPSDSGKTHLIEHLLATLPVVQVIKWTHHPLMQDKPGSDTSRFHARGIDSTMLVAPDGVVWRQPVIHRPCVYQLLANFWADGDLVLVEGDKRSPYPKIWVGRDLPPKTVNVCLVIGPYQPASKVAWIASEIPLRPQALAPIMNTLSTDWTRFTYIVARSTHD</sequence>
<dbReference type="InterPro" id="IPR027417">
    <property type="entry name" value="P-loop_NTPase"/>
</dbReference>